<reference evidence="2" key="1">
    <citation type="journal article" date="2019" name="Int. J. Syst. Evol. Microbiol.">
        <title>The Global Catalogue of Microorganisms (GCM) 10K type strain sequencing project: providing services to taxonomists for standard genome sequencing and annotation.</title>
        <authorList>
            <consortium name="The Broad Institute Genomics Platform"/>
            <consortium name="The Broad Institute Genome Sequencing Center for Infectious Disease"/>
            <person name="Wu L."/>
            <person name="Ma J."/>
        </authorList>
    </citation>
    <scope>NUCLEOTIDE SEQUENCE [LARGE SCALE GENOMIC DNA]</scope>
    <source>
        <strain evidence="2">CCM 3243</strain>
    </source>
</reference>
<evidence type="ECO:0000313" key="1">
    <source>
        <dbReference type="EMBL" id="MFC4190414.1"/>
    </source>
</evidence>
<keyword evidence="2" id="KW-1185">Reference proteome</keyword>
<dbReference type="EMBL" id="JBHSCF010000055">
    <property type="protein sequence ID" value="MFC4190414.1"/>
    <property type="molecule type" value="Genomic_DNA"/>
</dbReference>
<organism evidence="1 2">
    <name type="scientific">Streptomyces flavovirens</name>
    <dbReference type="NCBI Taxonomy" id="52258"/>
    <lineage>
        <taxon>Bacteria</taxon>
        <taxon>Bacillati</taxon>
        <taxon>Actinomycetota</taxon>
        <taxon>Actinomycetes</taxon>
        <taxon>Kitasatosporales</taxon>
        <taxon>Streptomycetaceae</taxon>
        <taxon>Streptomyces</taxon>
    </lineage>
</organism>
<gene>
    <name evidence="1" type="ORF">ACFO3R_29155</name>
</gene>
<dbReference type="Pfam" id="PF07098">
    <property type="entry name" value="DUF1360"/>
    <property type="match status" value="1"/>
</dbReference>
<dbReference type="RefSeq" id="WP_200697358.1">
    <property type="nucleotide sequence ID" value="NZ_BAAAYA010000005.1"/>
</dbReference>
<name>A0ABV8NEP9_9ACTN</name>
<dbReference type="InterPro" id="IPR010773">
    <property type="entry name" value="Mycophage_PG1_Gp7"/>
</dbReference>
<sequence length="112" mass="12532">MITVIELVILALAAYRATQLVVHDSILDPARNKIFAWHEKRIESKPREFLITLISCTYCTGWWASGAFLATYLLTTGQFTGTPLLIHGIEWFAVAGGQALLNRWDNTRPNAA</sequence>
<proteinExistence type="predicted"/>
<protein>
    <submittedName>
        <fullName evidence="1">DUF1360 domain-containing protein</fullName>
    </submittedName>
</protein>
<dbReference type="Proteomes" id="UP001595871">
    <property type="component" value="Unassembled WGS sequence"/>
</dbReference>
<comment type="caution">
    <text evidence="1">The sequence shown here is derived from an EMBL/GenBank/DDBJ whole genome shotgun (WGS) entry which is preliminary data.</text>
</comment>
<evidence type="ECO:0000313" key="2">
    <source>
        <dbReference type="Proteomes" id="UP001595871"/>
    </source>
</evidence>
<accession>A0ABV8NEP9</accession>